<gene>
    <name evidence="2" type="ORF">GRI99_12150</name>
</gene>
<accession>A0A844YZL6</accession>
<keyword evidence="3" id="KW-1185">Reference proteome</keyword>
<comment type="caution">
    <text evidence="2">The sequence shown here is derived from an EMBL/GenBank/DDBJ whole genome shotgun (WGS) entry which is preliminary data.</text>
</comment>
<reference evidence="2 3" key="1">
    <citation type="submission" date="2019-12" db="EMBL/GenBank/DDBJ databases">
        <title>Genomic-based taxomic classification of the family Erythrobacteraceae.</title>
        <authorList>
            <person name="Xu L."/>
        </authorList>
    </citation>
    <scope>NUCLEOTIDE SEQUENCE [LARGE SCALE GENOMIC DNA]</scope>
    <source>
        <strain evidence="2 3">M0322</strain>
    </source>
</reference>
<dbReference type="EMBL" id="WTYV01000005">
    <property type="protein sequence ID" value="MXO72380.1"/>
    <property type="molecule type" value="Genomic_DNA"/>
</dbReference>
<evidence type="ECO:0000313" key="3">
    <source>
        <dbReference type="Proteomes" id="UP000466966"/>
    </source>
</evidence>
<organism evidence="2 3">
    <name type="scientific">Alteraurantiacibacter buctensis</name>
    <dbReference type="NCBI Taxonomy" id="1503981"/>
    <lineage>
        <taxon>Bacteria</taxon>
        <taxon>Pseudomonadati</taxon>
        <taxon>Pseudomonadota</taxon>
        <taxon>Alphaproteobacteria</taxon>
        <taxon>Sphingomonadales</taxon>
        <taxon>Erythrobacteraceae</taxon>
        <taxon>Alteraurantiacibacter</taxon>
    </lineage>
</organism>
<dbReference type="AlphaFoldDB" id="A0A844YZL6"/>
<dbReference type="RefSeq" id="WP_160772324.1">
    <property type="nucleotide sequence ID" value="NZ_WTYV01000005.1"/>
</dbReference>
<evidence type="ECO:0000256" key="1">
    <source>
        <dbReference type="SAM" id="MobiDB-lite"/>
    </source>
</evidence>
<evidence type="ECO:0000313" key="2">
    <source>
        <dbReference type="EMBL" id="MXO72380.1"/>
    </source>
</evidence>
<name>A0A844YZL6_9SPHN</name>
<dbReference type="OrthoDB" id="7433096at2"/>
<feature type="region of interest" description="Disordered" evidence="1">
    <location>
        <begin position="1"/>
        <end position="38"/>
    </location>
</feature>
<dbReference type="Proteomes" id="UP000466966">
    <property type="component" value="Unassembled WGS sequence"/>
</dbReference>
<protein>
    <submittedName>
        <fullName evidence="2">Uncharacterized protein</fullName>
    </submittedName>
</protein>
<proteinExistence type="predicted"/>
<sequence length="118" mass="12534">MNDMSNTPTHYRDGTAAGFKGNSTAARENSREAAEGVQKTLGHRQAQVLDAFALYGAAGAIPEDLVNVLGLAVHLLRPRAGELVKRGLLFEVGKRQGDYGKPVMAYSVVRPEAQAVAA</sequence>